<name>A0A255H685_9ACTN</name>
<organism evidence="1 2">
    <name type="scientific">Enemella dayhoffiae</name>
    <dbReference type="NCBI Taxonomy" id="2016507"/>
    <lineage>
        <taxon>Bacteria</taxon>
        <taxon>Bacillati</taxon>
        <taxon>Actinomycetota</taxon>
        <taxon>Actinomycetes</taxon>
        <taxon>Propionibacteriales</taxon>
        <taxon>Propionibacteriaceae</taxon>
        <taxon>Enemella</taxon>
    </lineage>
</organism>
<reference evidence="1 2" key="1">
    <citation type="submission" date="2017-07" db="EMBL/GenBank/DDBJ databases">
        <title>Draft whole genome sequences of clinical Proprionibacteriaceae strains.</title>
        <authorList>
            <person name="Bernier A.-M."/>
            <person name="Bernard K."/>
            <person name="Domingo M.-C."/>
        </authorList>
    </citation>
    <scope>NUCLEOTIDE SEQUENCE [LARGE SCALE GENOMIC DNA]</scope>
    <source>
        <strain evidence="1 2">NML 130396</strain>
    </source>
</reference>
<proteinExistence type="predicted"/>
<keyword evidence="2" id="KW-1185">Reference proteome</keyword>
<accession>A0A255H685</accession>
<dbReference type="Proteomes" id="UP000216311">
    <property type="component" value="Unassembled WGS sequence"/>
</dbReference>
<evidence type="ECO:0000313" key="1">
    <source>
        <dbReference type="EMBL" id="OYO23087.1"/>
    </source>
</evidence>
<sequence>MPMWLDHWWPTPGTRATGRRNTAERLVVRDGSLRPLESPAAGREWTFPEPWSTRRVTATPLSEVVTISRHVQVGRLDTWLCDNALAELGDARTPAPTEVDAAGRSAQRFVVEVLARSESCVSAPLMVTVARSLFARSAGLHGCRAPGEVVEAVTILTSMADWGLTCSTVEQPSNELTEEARKLADLRGP</sequence>
<dbReference type="AlphaFoldDB" id="A0A255H685"/>
<gene>
    <name evidence="1" type="ORF">CGZ93_06390</name>
</gene>
<comment type="caution">
    <text evidence="1">The sequence shown here is derived from an EMBL/GenBank/DDBJ whole genome shotgun (WGS) entry which is preliminary data.</text>
</comment>
<evidence type="ECO:0000313" key="2">
    <source>
        <dbReference type="Proteomes" id="UP000216311"/>
    </source>
</evidence>
<dbReference type="EMBL" id="NMVQ01000008">
    <property type="protein sequence ID" value="OYO23087.1"/>
    <property type="molecule type" value="Genomic_DNA"/>
</dbReference>
<protein>
    <submittedName>
        <fullName evidence="1">Uncharacterized protein</fullName>
    </submittedName>
</protein>